<dbReference type="AlphaFoldDB" id="A0A1W6N374"/>
<dbReference type="SUPFAM" id="SSF160631">
    <property type="entry name" value="SMI1/KNR4-like"/>
    <property type="match status" value="1"/>
</dbReference>
<keyword evidence="3" id="KW-1185">Reference proteome</keyword>
<dbReference type="EMBL" id="CP008743">
    <property type="protein sequence ID" value="ARN84226.1"/>
    <property type="molecule type" value="Genomic_DNA"/>
</dbReference>
<evidence type="ECO:0000313" key="2">
    <source>
        <dbReference type="EMBL" id="ARN84226.1"/>
    </source>
</evidence>
<accession>A0A1W6N374</accession>
<dbReference type="RefSeq" id="WP_085783593.1">
    <property type="nucleotide sequence ID" value="NZ_CP008743.1"/>
</dbReference>
<dbReference type="Proteomes" id="UP000237351">
    <property type="component" value="Chromosome"/>
</dbReference>
<dbReference type="Gene3D" id="3.40.1580.10">
    <property type="entry name" value="SMI1/KNR4-like"/>
    <property type="match status" value="1"/>
</dbReference>
<protein>
    <submittedName>
        <fullName evidence="2">Cell wall assembly protein</fullName>
    </submittedName>
</protein>
<dbReference type="InterPro" id="IPR037883">
    <property type="entry name" value="Knr4/Smi1-like_sf"/>
</dbReference>
<organism evidence="2 3">
    <name type="scientific">Candidatus Nucleicultrix amoebiphila FS5</name>
    <dbReference type="NCBI Taxonomy" id="1414854"/>
    <lineage>
        <taxon>Bacteria</taxon>
        <taxon>Pseudomonadati</taxon>
        <taxon>Pseudomonadota</taxon>
        <taxon>Alphaproteobacteria</taxon>
        <taxon>Holosporales</taxon>
        <taxon>Candidatus Nucleicultricaceae</taxon>
        <taxon>Candidatus Nucleicultrix</taxon>
    </lineage>
</organism>
<evidence type="ECO:0000259" key="1">
    <source>
        <dbReference type="Pfam" id="PF09346"/>
    </source>
</evidence>
<dbReference type="InterPro" id="IPR018958">
    <property type="entry name" value="Knr4/Smi1-like_dom"/>
</dbReference>
<dbReference type="OrthoDB" id="1353528at2"/>
<feature type="domain" description="Knr4/Smi1-like" evidence="1">
    <location>
        <begin position="6"/>
        <end position="127"/>
    </location>
</feature>
<sequence>MAFPTQENIILENEKEIGCKFPSSYRNKMMNENGGEIEFSDDHWQLFPFFDKTDKKTISRTCNSIFKETKLAREWRGFPDNAIAIATNGCGDFLVFIKENTHLKNEVYIWLHETTELKKVAVDFSEIF</sequence>
<dbReference type="KEGG" id="naf:GQ61_01485"/>
<proteinExistence type="predicted"/>
<name>A0A1W6N374_9PROT</name>
<dbReference type="Pfam" id="PF09346">
    <property type="entry name" value="SMI1_KNR4"/>
    <property type="match status" value="1"/>
</dbReference>
<gene>
    <name evidence="2" type="ORF">GQ61_01485</name>
</gene>
<reference evidence="2 3" key="1">
    <citation type="submission" date="2014-06" db="EMBL/GenBank/DDBJ databases">
        <title>The genome of the endonuclear symbiont Nucleicultrix amoebiphila.</title>
        <authorList>
            <person name="Schulz F."/>
            <person name="Horn M."/>
        </authorList>
    </citation>
    <scope>NUCLEOTIDE SEQUENCE [LARGE SCALE GENOMIC DNA]</scope>
    <source>
        <strain evidence="2 3">FS5</strain>
    </source>
</reference>
<evidence type="ECO:0000313" key="3">
    <source>
        <dbReference type="Proteomes" id="UP000237351"/>
    </source>
</evidence>